<dbReference type="AlphaFoldDB" id="K3WIG4"/>
<dbReference type="VEuPathDB" id="FungiDB:PYU1_G004745"/>
<dbReference type="STRING" id="431595.K3WIG4"/>
<keyword evidence="2" id="KW-0106">Calcium</keyword>
<dbReference type="EMBL" id="GL376631">
    <property type="status" value="NOT_ANNOTATED_CDS"/>
    <property type="molecule type" value="Genomic_DNA"/>
</dbReference>
<dbReference type="OMA" id="FQLANTM"/>
<accession>K3WIG4</accession>
<dbReference type="PROSITE" id="PS50004">
    <property type="entry name" value="C2"/>
    <property type="match status" value="1"/>
</dbReference>
<dbReference type="InterPro" id="IPR035892">
    <property type="entry name" value="C2_domain_sf"/>
</dbReference>
<reference evidence="5" key="2">
    <citation type="submission" date="2010-04" db="EMBL/GenBank/DDBJ databases">
        <authorList>
            <person name="Buell R."/>
            <person name="Hamilton J."/>
            <person name="Hostetler J."/>
        </authorList>
    </citation>
    <scope>NUCLEOTIDE SEQUENCE [LARGE SCALE GENOMIC DNA]</scope>
    <source>
        <strain evidence="5">DAOM:BR144</strain>
    </source>
</reference>
<dbReference type="HOGENOM" id="CLU_121198_0_0_1"/>
<dbReference type="Pfam" id="PF00168">
    <property type="entry name" value="C2"/>
    <property type="match status" value="1"/>
</dbReference>
<dbReference type="InterPro" id="IPR000008">
    <property type="entry name" value="C2_dom"/>
</dbReference>
<dbReference type="EnsemblProtists" id="PYU1_T004756">
    <property type="protein sequence ID" value="PYU1_T004756"/>
    <property type="gene ID" value="PYU1_G004745"/>
</dbReference>
<evidence type="ECO:0000313" key="5">
    <source>
        <dbReference type="Proteomes" id="UP000019132"/>
    </source>
</evidence>
<dbReference type="InParanoid" id="K3WIG4"/>
<dbReference type="PRINTS" id="PR00360">
    <property type="entry name" value="C2DOMAIN"/>
</dbReference>
<dbReference type="Gene3D" id="2.60.40.150">
    <property type="entry name" value="C2 domain"/>
    <property type="match status" value="1"/>
</dbReference>
<proteinExistence type="predicted"/>
<dbReference type="GO" id="GO:0046872">
    <property type="term" value="F:metal ion binding"/>
    <property type="evidence" value="ECO:0007669"/>
    <property type="project" value="UniProtKB-KW"/>
</dbReference>
<keyword evidence="1" id="KW-0479">Metal-binding</keyword>
<dbReference type="PANTHER" id="PTHR45911">
    <property type="entry name" value="C2 DOMAIN-CONTAINING PROTEIN"/>
    <property type="match status" value="1"/>
</dbReference>
<dbReference type="Proteomes" id="UP000019132">
    <property type="component" value="Unassembled WGS sequence"/>
</dbReference>
<feature type="domain" description="C2" evidence="3">
    <location>
        <begin position="1"/>
        <end position="102"/>
    </location>
</feature>
<dbReference type="SUPFAM" id="SSF49562">
    <property type="entry name" value="C2 domain (Calcium/lipid-binding domain, CaLB)"/>
    <property type="match status" value="1"/>
</dbReference>
<dbReference type="SMART" id="SM00239">
    <property type="entry name" value="C2"/>
    <property type="match status" value="1"/>
</dbReference>
<evidence type="ECO:0000256" key="2">
    <source>
        <dbReference type="ARBA" id="ARBA00022837"/>
    </source>
</evidence>
<reference evidence="4" key="3">
    <citation type="submission" date="2015-02" db="UniProtKB">
        <authorList>
            <consortium name="EnsemblProtists"/>
        </authorList>
    </citation>
    <scope>IDENTIFICATION</scope>
    <source>
        <strain evidence="4">DAOM BR144</strain>
    </source>
</reference>
<organism evidence="4 5">
    <name type="scientific">Globisporangium ultimum (strain ATCC 200006 / CBS 805.95 / DAOM BR144)</name>
    <name type="common">Pythium ultimum</name>
    <dbReference type="NCBI Taxonomy" id="431595"/>
    <lineage>
        <taxon>Eukaryota</taxon>
        <taxon>Sar</taxon>
        <taxon>Stramenopiles</taxon>
        <taxon>Oomycota</taxon>
        <taxon>Peronosporomycetes</taxon>
        <taxon>Pythiales</taxon>
        <taxon>Pythiaceae</taxon>
        <taxon>Globisporangium</taxon>
    </lineage>
</organism>
<dbReference type="CDD" id="cd00030">
    <property type="entry name" value="C2"/>
    <property type="match status" value="1"/>
</dbReference>
<keyword evidence="5" id="KW-1185">Reference proteome</keyword>
<sequence length="132" mass="15101">MPYKVQVTVAKAADLPAADFNGKSDPYVVLTLGEHTRKSSIVPADLNPTWDQKFWFLTEDPAFAVLEVQVFDHDRFTKDDLIGSTTIALSQFVDDENNAKMRMYDLVVPNFFEKQNRKSVIMLEIQVEKDDE</sequence>
<evidence type="ECO:0000313" key="4">
    <source>
        <dbReference type="EnsemblProtists" id="PYU1_T004756"/>
    </source>
</evidence>
<reference evidence="5" key="1">
    <citation type="journal article" date="2010" name="Genome Biol.">
        <title>Genome sequence of the necrotrophic plant pathogen Pythium ultimum reveals original pathogenicity mechanisms and effector repertoire.</title>
        <authorList>
            <person name="Levesque C.A."/>
            <person name="Brouwer H."/>
            <person name="Cano L."/>
            <person name="Hamilton J.P."/>
            <person name="Holt C."/>
            <person name="Huitema E."/>
            <person name="Raffaele S."/>
            <person name="Robideau G.P."/>
            <person name="Thines M."/>
            <person name="Win J."/>
            <person name="Zerillo M.M."/>
            <person name="Beakes G.W."/>
            <person name="Boore J.L."/>
            <person name="Busam D."/>
            <person name="Dumas B."/>
            <person name="Ferriera S."/>
            <person name="Fuerstenberg S.I."/>
            <person name="Gachon C.M."/>
            <person name="Gaulin E."/>
            <person name="Govers F."/>
            <person name="Grenville-Briggs L."/>
            <person name="Horner N."/>
            <person name="Hostetler J."/>
            <person name="Jiang R.H."/>
            <person name="Johnson J."/>
            <person name="Krajaejun T."/>
            <person name="Lin H."/>
            <person name="Meijer H.J."/>
            <person name="Moore B."/>
            <person name="Morris P."/>
            <person name="Phuntmart V."/>
            <person name="Puiu D."/>
            <person name="Shetty J."/>
            <person name="Stajich J.E."/>
            <person name="Tripathy S."/>
            <person name="Wawra S."/>
            <person name="van West P."/>
            <person name="Whitty B.R."/>
            <person name="Coutinho P.M."/>
            <person name="Henrissat B."/>
            <person name="Martin F."/>
            <person name="Thomas P.D."/>
            <person name="Tyler B.M."/>
            <person name="De Vries R.P."/>
            <person name="Kamoun S."/>
            <person name="Yandell M."/>
            <person name="Tisserat N."/>
            <person name="Buell C.R."/>
        </authorList>
    </citation>
    <scope>NUCLEOTIDE SEQUENCE</scope>
    <source>
        <strain evidence="5">DAOM:BR144</strain>
    </source>
</reference>
<evidence type="ECO:0000259" key="3">
    <source>
        <dbReference type="PROSITE" id="PS50004"/>
    </source>
</evidence>
<protein>
    <recommendedName>
        <fullName evidence="3">C2 domain-containing protein</fullName>
    </recommendedName>
</protein>
<evidence type="ECO:0000256" key="1">
    <source>
        <dbReference type="ARBA" id="ARBA00022723"/>
    </source>
</evidence>
<dbReference type="PANTHER" id="PTHR45911:SF7">
    <property type="entry name" value="C2 DOMAIN-CONTAINING PROTEIN"/>
    <property type="match status" value="1"/>
</dbReference>
<name>K3WIG4_GLOUD</name>
<dbReference type="eggNOG" id="KOG1012">
    <property type="taxonomic scope" value="Eukaryota"/>
</dbReference>